<dbReference type="EMBL" id="BRXW01000236">
    <property type="protein sequence ID" value="GMI15680.1"/>
    <property type="molecule type" value="Genomic_DNA"/>
</dbReference>
<name>A0A9W7KYB0_9STRA</name>
<keyword evidence="3" id="KW-1185">Reference proteome</keyword>
<proteinExistence type="predicted"/>
<evidence type="ECO:0000313" key="2">
    <source>
        <dbReference type="EMBL" id="GMI15680.1"/>
    </source>
</evidence>
<keyword evidence="1" id="KW-1133">Transmembrane helix</keyword>
<protein>
    <submittedName>
        <fullName evidence="2">Uncharacterized protein</fullName>
    </submittedName>
</protein>
<keyword evidence="1" id="KW-0472">Membrane</keyword>
<keyword evidence="1" id="KW-0812">Transmembrane</keyword>
<gene>
    <name evidence="2" type="ORF">TrLO_g14042</name>
</gene>
<feature type="transmembrane region" description="Helical" evidence="1">
    <location>
        <begin position="84"/>
        <end position="106"/>
    </location>
</feature>
<feature type="transmembrane region" description="Helical" evidence="1">
    <location>
        <begin position="222"/>
        <end position="241"/>
    </location>
</feature>
<dbReference type="Proteomes" id="UP001165122">
    <property type="component" value="Unassembled WGS sequence"/>
</dbReference>
<reference evidence="3" key="1">
    <citation type="journal article" date="2023" name="Commun. Biol.">
        <title>Genome analysis of Parmales, the sister group of diatoms, reveals the evolutionary specialization of diatoms from phago-mixotrophs to photoautotrophs.</title>
        <authorList>
            <person name="Ban H."/>
            <person name="Sato S."/>
            <person name="Yoshikawa S."/>
            <person name="Yamada K."/>
            <person name="Nakamura Y."/>
            <person name="Ichinomiya M."/>
            <person name="Sato N."/>
            <person name="Blanc-Mathieu R."/>
            <person name="Endo H."/>
            <person name="Kuwata A."/>
            <person name="Ogata H."/>
        </authorList>
    </citation>
    <scope>NUCLEOTIDE SEQUENCE [LARGE SCALE GENOMIC DNA]</scope>
    <source>
        <strain evidence="3">NIES 3700</strain>
    </source>
</reference>
<sequence>MSPRLLFVGTSHTPLETLLFLLLSLLLFLLYLRLLCFVVSKKHYKESSVIRYAFPFSVILMSLDNFIMYFGSNLSDSGILAKTTFILHPFVTPILLMTTFEITYLVHKRRSVNFLGIKFDEGRRIKTGLKSWVLRNVVGVGGLCLAGVGVVVNFDLVQNKHIDEEAGNVSWMSVFDEGDLEMQVHKILGLMPTLILVLANLYFAVVMWRYGSNSSMIIHSSYLNPWICMFLGTIVLAIGQFPRDSFKISSNGGEAFLVVSIMFLMNEVDLDMSAAQEFTDFLSAIEDKTTSADENRQIKASIRGVETPKEVNKTRFWGFGGGGGAPVNKTEGREAALVELSDVEVRL</sequence>
<feature type="transmembrane region" description="Helical" evidence="1">
    <location>
        <begin position="52"/>
        <end position="72"/>
    </location>
</feature>
<evidence type="ECO:0000313" key="3">
    <source>
        <dbReference type="Proteomes" id="UP001165122"/>
    </source>
</evidence>
<feature type="transmembrane region" description="Helical" evidence="1">
    <location>
        <begin position="133"/>
        <end position="154"/>
    </location>
</feature>
<feature type="transmembrane region" description="Helical" evidence="1">
    <location>
        <begin position="20"/>
        <end position="40"/>
    </location>
</feature>
<dbReference type="AlphaFoldDB" id="A0A9W7KYB0"/>
<comment type="caution">
    <text evidence="2">The sequence shown here is derived from an EMBL/GenBank/DDBJ whole genome shotgun (WGS) entry which is preliminary data.</text>
</comment>
<organism evidence="2 3">
    <name type="scientific">Triparma laevis f. longispina</name>
    <dbReference type="NCBI Taxonomy" id="1714387"/>
    <lineage>
        <taxon>Eukaryota</taxon>
        <taxon>Sar</taxon>
        <taxon>Stramenopiles</taxon>
        <taxon>Ochrophyta</taxon>
        <taxon>Bolidophyceae</taxon>
        <taxon>Parmales</taxon>
        <taxon>Triparmaceae</taxon>
        <taxon>Triparma</taxon>
    </lineage>
</organism>
<evidence type="ECO:0000256" key="1">
    <source>
        <dbReference type="SAM" id="Phobius"/>
    </source>
</evidence>
<feature type="transmembrane region" description="Helical" evidence="1">
    <location>
        <begin position="187"/>
        <end position="210"/>
    </location>
</feature>
<accession>A0A9W7KYB0</accession>
<dbReference type="OrthoDB" id="196644at2759"/>